<dbReference type="InterPro" id="IPR046373">
    <property type="entry name" value="Acyl-CoA_Oxase/DH_mid-dom_sf"/>
</dbReference>
<evidence type="ECO:0000313" key="5">
    <source>
        <dbReference type="Proteomes" id="UP001595960"/>
    </source>
</evidence>
<reference evidence="5" key="1">
    <citation type="journal article" date="2019" name="Int. J. Syst. Evol. Microbiol.">
        <title>The Global Catalogue of Microorganisms (GCM) 10K type strain sequencing project: providing services to taxonomists for standard genome sequencing and annotation.</title>
        <authorList>
            <consortium name="The Broad Institute Genomics Platform"/>
            <consortium name="The Broad Institute Genome Sequencing Center for Infectious Disease"/>
            <person name="Wu L."/>
            <person name="Ma J."/>
        </authorList>
    </citation>
    <scope>NUCLEOTIDE SEQUENCE [LARGE SCALE GENOMIC DNA]</scope>
    <source>
        <strain evidence="5">CGMCC 1.12192</strain>
    </source>
</reference>
<dbReference type="SUPFAM" id="SSF47203">
    <property type="entry name" value="Acyl-CoA dehydrogenase C-terminal domain-like"/>
    <property type="match status" value="1"/>
</dbReference>
<evidence type="ECO:0000259" key="2">
    <source>
        <dbReference type="Pfam" id="PF02771"/>
    </source>
</evidence>
<dbReference type="EC" id="1.-.-.-" evidence="4"/>
<evidence type="ECO:0000256" key="1">
    <source>
        <dbReference type="ARBA" id="ARBA00023002"/>
    </source>
</evidence>
<keyword evidence="1 4" id="KW-0560">Oxidoreductase</keyword>
<proteinExistence type="predicted"/>
<dbReference type="Gene3D" id="1.20.140.10">
    <property type="entry name" value="Butyryl-CoA Dehydrogenase, subunit A, domain 3"/>
    <property type="match status" value="1"/>
</dbReference>
<evidence type="ECO:0000259" key="3">
    <source>
        <dbReference type="Pfam" id="PF08028"/>
    </source>
</evidence>
<sequence>MSTPSTDTLLDDDLLARVRGRAADYDARNAFFAEDLEELGERGYLRALVPIELGGLGWDLVDMVRAQMRLASAAPATALGVNMHLVWTGVARLLHDRGDDSLDFLLREAAAGEVFAFGISEAGNDLMLFGSGTVADPQPDGSVRYTGRKIFTSLSPAWTRLGVHGLDTRSADGPKLVYGFIDREDPDVRTLDDWDTIGMRATQSRTTVLDGAAASADRIVRRLEPGPNPDPFVFAIFACFELFLSSVYAGLAQRAIELAVDAARSRTSKKTGRPRSEDPDVRRRIAEAALALDGVAPQLTSLARDVVEGVDHGAFWFAKLSGVKVRTVETAREVVDRAVRVAGGASYFAGHELGRLQRDVLAGVFHPSSEDAALSTIANAWLGPVAD</sequence>
<gene>
    <name evidence="4" type="ORF">ACFPER_00055</name>
</gene>
<organism evidence="4 5">
    <name type="scientific">Agromyces aurantiacus</name>
    <dbReference type="NCBI Taxonomy" id="165814"/>
    <lineage>
        <taxon>Bacteria</taxon>
        <taxon>Bacillati</taxon>
        <taxon>Actinomycetota</taxon>
        <taxon>Actinomycetes</taxon>
        <taxon>Micrococcales</taxon>
        <taxon>Microbacteriaceae</taxon>
        <taxon>Agromyces</taxon>
    </lineage>
</organism>
<dbReference type="Gene3D" id="1.10.540.10">
    <property type="entry name" value="Acyl-CoA dehydrogenase/oxidase, N-terminal domain"/>
    <property type="match status" value="1"/>
</dbReference>
<feature type="domain" description="Acyl-CoA dehydrogenase/oxidase N-terminal" evidence="2">
    <location>
        <begin position="17"/>
        <end position="86"/>
    </location>
</feature>
<dbReference type="InterPro" id="IPR013786">
    <property type="entry name" value="AcylCoA_DH/ox_N"/>
</dbReference>
<dbReference type="Gene3D" id="2.40.110.10">
    <property type="entry name" value="Butyryl-CoA Dehydrogenase, subunit A, domain 2"/>
    <property type="match status" value="1"/>
</dbReference>
<feature type="domain" description="Acyl-CoA dehydrogenase C-terminal" evidence="3">
    <location>
        <begin position="244"/>
        <end position="366"/>
    </location>
</feature>
<dbReference type="InterPro" id="IPR037069">
    <property type="entry name" value="AcylCoA_DH/ox_N_sf"/>
</dbReference>
<comment type="caution">
    <text evidence="4">The sequence shown here is derived from an EMBL/GenBank/DDBJ whole genome shotgun (WGS) entry which is preliminary data.</text>
</comment>
<dbReference type="Proteomes" id="UP001595960">
    <property type="component" value="Unassembled WGS sequence"/>
</dbReference>
<dbReference type="PANTHER" id="PTHR43884">
    <property type="entry name" value="ACYL-COA DEHYDROGENASE"/>
    <property type="match status" value="1"/>
</dbReference>
<evidence type="ECO:0000313" key="4">
    <source>
        <dbReference type="EMBL" id="MFC4827165.1"/>
    </source>
</evidence>
<dbReference type="InterPro" id="IPR009100">
    <property type="entry name" value="AcylCoA_DH/oxidase_NM_dom_sf"/>
</dbReference>
<dbReference type="InterPro" id="IPR036250">
    <property type="entry name" value="AcylCo_DH-like_C"/>
</dbReference>
<accession>A0ABV9R4C0</accession>
<name>A0ABV9R4C0_9MICO</name>
<dbReference type="SUPFAM" id="SSF56645">
    <property type="entry name" value="Acyl-CoA dehydrogenase NM domain-like"/>
    <property type="match status" value="1"/>
</dbReference>
<protein>
    <submittedName>
        <fullName evidence="4">Acyl-CoA dehydrogenase family protein</fullName>
        <ecNumber evidence="4">1.-.-.-</ecNumber>
    </submittedName>
</protein>
<dbReference type="EMBL" id="JBHSJC010000001">
    <property type="protein sequence ID" value="MFC4827165.1"/>
    <property type="molecule type" value="Genomic_DNA"/>
</dbReference>
<keyword evidence="5" id="KW-1185">Reference proteome</keyword>
<dbReference type="Pfam" id="PF08028">
    <property type="entry name" value="Acyl-CoA_dh_2"/>
    <property type="match status" value="1"/>
</dbReference>
<dbReference type="PANTHER" id="PTHR43884:SF25">
    <property type="entry name" value="ACYL-COA DEHYDROGENASE YDBM-RELATED"/>
    <property type="match status" value="1"/>
</dbReference>
<dbReference type="RefSeq" id="WP_204395272.1">
    <property type="nucleotide sequence ID" value="NZ_JAFBBW010000001.1"/>
</dbReference>
<dbReference type="InterPro" id="IPR013107">
    <property type="entry name" value="Acyl-CoA_DH_C"/>
</dbReference>
<dbReference type="PIRSF" id="PIRSF016578">
    <property type="entry name" value="HsaA"/>
    <property type="match status" value="1"/>
</dbReference>
<dbReference type="GO" id="GO:0016491">
    <property type="term" value="F:oxidoreductase activity"/>
    <property type="evidence" value="ECO:0007669"/>
    <property type="project" value="UniProtKB-KW"/>
</dbReference>
<dbReference type="Pfam" id="PF02771">
    <property type="entry name" value="Acyl-CoA_dh_N"/>
    <property type="match status" value="1"/>
</dbReference>